<name>A0AAD1H723_9MYCO</name>
<feature type="region of interest" description="Disordered" evidence="1">
    <location>
        <begin position="266"/>
        <end position="313"/>
    </location>
</feature>
<evidence type="ECO:0000259" key="2">
    <source>
        <dbReference type="Pfam" id="PF13175"/>
    </source>
</evidence>
<proteinExistence type="predicted"/>
<dbReference type="InterPro" id="IPR027417">
    <property type="entry name" value="P-loop_NTPase"/>
</dbReference>
<evidence type="ECO:0000313" key="4">
    <source>
        <dbReference type="Proteomes" id="UP000466681"/>
    </source>
</evidence>
<dbReference type="PANTHER" id="PTHR43581">
    <property type="entry name" value="ATP/GTP PHOSPHATASE"/>
    <property type="match status" value="1"/>
</dbReference>
<dbReference type="InterPro" id="IPR041685">
    <property type="entry name" value="AAA_GajA/Old/RecF-like"/>
</dbReference>
<keyword evidence="4" id="KW-1185">Reference proteome</keyword>
<evidence type="ECO:0000256" key="1">
    <source>
        <dbReference type="SAM" id="MobiDB-lite"/>
    </source>
</evidence>
<sequence>MYLKRVDVQGYRAAAAGTLTCEFTGRFNLLLGANGAGKTTLNEAILHAHRHKFPRPSAVDAAALGPPPRGVSIEYAFDDDTAAEGALGNALKQSGFAAPRWSRPLERSLGKVRAGTVVDATEGHDNIRLVYLPALRNPVDELSRRDAQVLLELLRAEQLRRTGPGAMNELRSLAETMLSSITAHQLIADVQGRIAENLSTISSGVSEHFPFVGTQTVDDAYLARVLELLLATTPSPEAARRLEASSLGYVNLLHIAVTLAGIPDPAEESQVPGELVGDGVSDSLPGPDSSGDSDSDADTARERLQEASAAAEADQDSFFPDLFHATVMIEEPEAHLHPQLQHGLVRYLRRVATVRKDLQVLVTTHSSEIVAACDPTELVVVRRDKDRRTVARTVKALPLEAKKRDFLFEQRRLHLDAERSASLFAEQLLVVEGVTEAALLRVVGRAWALGNPARQASIEALSIVFVGHKVGQWPVRLVGTPGFELVSRVAAIADTDLRGNPLPDAKPPAWHKELDAQSARFFWSRPTLEPAFLPGNEEFFRRALARLKKDVPNPLSADEIDALFKSSQSLKGRFALVLASEMSDDLASVTVPEHVAAAYAWLMQEPPPVEAIDGE</sequence>
<organism evidence="3 4">
    <name type="scientific">Mycolicibacterium moriokaense</name>
    <dbReference type="NCBI Taxonomy" id="39691"/>
    <lineage>
        <taxon>Bacteria</taxon>
        <taxon>Bacillati</taxon>
        <taxon>Actinomycetota</taxon>
        <taxon>Actinomycetes</taxon>
        <taxon>Mycobacteriales</taxon>
        <taxon>Mycobacteriaceae</taxon>
        <taxon>Mycolicibacterium</taxon>
    </lineage>
</organism>
<reference evidence="3 4" key="1">
    <citation type="journal article" date="2019" name="Emerg. Microbes Infect.">
        <title>Comprehensive subspecies identification of 175 nontuberculous mycobacteria species based on 7547 genomic profiles.</title>
        <authorList>
            <person name="Matsumoto Y."/>
            <person name="Kinjo T."/>
            <person name="Motooka D."/>
            <person name="Nabeya D."/>
            <person name="Jung N."/>
            <person name="Uechi K."/>
            <person name="Horii T."/>
            <person name="Iida T."/>
            <person name="Fujita J."/>
            <person name="Nakamura S."/>
        </authorList>
    </citation>
    <scope>NUCLEOTIDE SEQUENCE [LARGE SCALE GENOMIC DNA]</scope>
    <source>
        <strain evidence="3 4">JCM 6375</strain>
    </source>
</reference>
<feature type="compositionally biased region" description="Low complexity" evidence="1">
    <location>
        <begin position="277"/>
        <end position="290"/>
    </location>
</feature>
<dbReference type="KEGG" id="mmor:MMOR_09640"/>
<feature type="domain" description="Endonuclease GajA/Old nuclease/RecF-like AAA" evidence="2">
    <location>
        <begin position="326"/>
        <end position="370"/>
    </location>
</feature>
<dbReference type="SUPFAM" id="SSF52540">
    <property type="entry name" value="P-loop containing nucleoside triphosphate hydrolases"/>
    <property type="match status" value="2"/>
</dbReference>
<dbReference type="InterPro" id="IPR051396">
    <property type="entry name" value="Bact_Antivir_Def_Nuclease"/>
</dbReference>
<dbReference type="EMBL" id="AP022560">
    <property type="protein sequence ID" value="BBX00028.1"/>
    <property type="molecule type" value="Genomic_DNA"/>
</dbReference>
<gene>
    <name evidence="3" type="ORF">MMOR_09640</name>
</gene>
<dbReference type="Gene3D" id="3.40.50.300">
    <property type="entry name" value="P-loop containing nucleotide triphosphate hydrolases"/>
    <property type="match status" value="2"/>
</dbReference>
<dbReference type="Proteomes" id="UP000466681">
    <property type="component" value="Chromosome"/>
</dbReference>
<dbReference type="PANTHER" id="PTHR43581:SF4">
    <property type="entry name" value="ATP_GTP PHOSPHATASE"/>
    <property type="match status" value="1"/>
</dbReference>
<protein>
    <recommendedName>
        <fullName evidence="2">Endonuclease GajA/Old nuclease/RecF-like AAA domain-containing protein</fullName>
    </recommendedName>
</protein>
<dbReference type="RefSeq" id="WP_083156603.1">
    <property type="nucleotide sequence ID" value="NZ_AP022560.1"/>
</dbReference>
<accession>A0AAD1H723</accession>
<dbReference type="Pfam" id="PF13175">
    <property type="entry name" value="AAA_15"/>
    <property type="match status" value="1"/>
</dbReference>
<dbReference type="AlphaFoldDB" id="A0AAD1H723"/>
<evidence type="ECO:0000313" key="3">
    <source>
        <dbReference type="EMBL" id="BBX00028.1"/>
    </source>
</evidence>